<accession>A0A382KB26</accession>
<dbReference type="Gene3D" id="3.30.390.50">
    <property type="entry name" value="CO dehydrogenase flavoprotein, C-terminal domain"/>
    <property type="match status" value="1"/>
</dbReference>
<feature type="domain" description="CO dehydrogenase flavoprotein C-terminal" evidence="1">
    <location>
        <begin position="2"/>
        <end position="55"/>
    </location>
</feature>
<dbReference type="Pfam" id="PF03450">
    <property type="entry name" value="CO_deh_flav_C"/>
    <property type="match status" value="1"/>
</dbReference>
<evidence type="ECO:0000313" key="2">
    <source>
        <dbReference type="EMBL" id="SVC19931.1"/>
    </source>
</evidence>
<evidence type="ECO:0000259" key="1">
    <source>
        <dbReference type="Pfam" id="PF03450"/>
    </source>
</evidence>
<dbReference type="InterPro" id="IPR005107">
    <property type="entry name" value="CO_DH_flav_C"/>
</dbReference>
<sequence>SQAQEALIGKPLDENNIAEAAQLAADAAQPVGDHRGSEEFKRAIVKTMTTRAIDKAKTRAEGKK</sequence>
<dbReference type="AlphaFoldDB" id="A0A382KB26"/>
<dbReference type="InterPro" id="IPR036683">
    <property type="entry name" value="CO_DH_flav_C_dom_sf"/>
</dbReference>
<organism evidence="2">
    <name type="scientific">marine metagenome</name>
    <dbReference type="NCBI Taxonomy" id="408172"/>
    <lineage>
        <taxon>unclassified sequences</taxon>
        <taxon>metagenomes</taxon>
        <taxon>ecological metagenomes</taxon>
    </lineage>
</organism>
<dbReference type="SUPFAM" id="SSF55447">
    <property type="entry name" value="CO dehydrogenase flavoprotein C-terminal domain-like"/>
    <property type="match status" value="1"/>
</dbReference>
<dbReference type="EMBL" id="UINC01078650">
    <property type="protein sequence ID" value="SVC19931.1"/>
    <property type="molecule type" value="Genomic_DNA"/>
</dbReference>
<protein>
    <recommendedName>
        <fullName evidence="1">CO dehydrogenase flavoprotein C-terminal domain-containing protein</fullName>
    </recommendedName>
</protein>
<name>A0A382KB26_9ZZZZ</name>
<proteinExistence type="predicted"/>
<gene>
    <name evidence="2" type="ORF">METZ01_LOCUS272785</name>
</gene>
<feature type="non-terminal residue" evidence="2">
    <location>
        <position position="1"/>
    </location>
</feature>
<reference evidence="2" key="1">
    <citation type="submission" date="2018-05" db="EMBL/GenBank/DDBJ databases">
        <authorList>
            <person name="Lanie J.A."/>
            <person name="Ng W.-L."/>
            <person name="Kazmierczak K.M."/>
            <person name="Andrzejewski T.M."/>
            <person name="Davidsen T.M."/>
            <person name="Wayne K.J."/>
            <person name="Tettelin H."/>
            <person name="Glass J.I."/>
            <person name="Rusch D."/>
            <person name="Podicherti R."/>
            <person name="Tsui H.-C.T."/>
            <person name="Winkler M.E."/>
        </authorList>
    </citation>
    <scope>NUCLEOTIDE SEQUENCE</scope>
</reference>